<proteinExistence type="predicted"/>
<evidence type="ECO:0000313" key="3">
    <source>
        <dbReference type="Proteomes" id="UP001610446"/>
    </source>
</evidence>
<name>A0ABR4IX39_9EURO</name>
<dbReference type="Proteomes" id="UP001610446">
    <property type="component" value="Unassembled WGS sequence"/>
</dbReference>
<protein>
    <recommendedName>
        <fullName evidence="4">Letm1 RBD domain-containing protein</fullName>
    </recommendedName>
</protein>
<feature type="region of interest" description="Disordered" evidence="1">
    <location>
        <begin position="164"/>
        <end position="192"/>
    </location>
</feature>
<sequence length="192" mass="22160">MSSTSTKVKSGRNRFCTLHKSIVRIPGYLTERELAARYRNPPTRPSYVRRMHCFLALTKSQHSMERLGIVSPSQEYLRALSLGCYLLPVLSAVRCFNQFAALLWDEFRRESRHIWLRRSIIRGLVDTDLPHESQAINRTTRESIAGHIERAIAEPPAFALMTCQPHLPSPGNTRDHSNDRTRLVRRKRDPRG</sequence>
<accession>A0ABR4IX39</accession>
<feature type="compositionally biased region" description="Basic residues" evidence="1">
    <location>
        <begin position="183"/>
        <end position="192"/>
    </location>
</feature>
<dbReference type="EMBL" id="JBFXLU010000261">
    <property type="protein sequence ID" value="KAL2832343.1"/>
    <property type="molecule type" value="Genomic_DNA"/>
</dbReference>
<feature type="compositionally biased region" description="Basic and acidic residues" evidence="1">
    <location>
        <begin position="173"/>
        <end position="182"/>
    </location>
</feature>
<gene>
    <name evidence="2" type="ORF">BJY01DRAFT_225909</name>
</gene>
<organism evidence="2 3">
    <name type="scientific">Aspergillus pseudoustus</name>
    <dbReference type="NCBI Taxonomy" id="1810923"/>
    <lineage>
        <taxon>Eukaryota</taxon>
        <taxon>Fungi</taxon>
        <taxon>Dikarya</taxon>
        <taxon>Ascomycota</taxon>
        <taxon>Pezizomycotina</taxon>
        <taxon>Eurotiomycetes</taxon>
        <taxon>Eurotiomycetidae</taxon>
        <taxon>Eurotiales</taxon>
        <taxon>Aspergillaceae</taxon>
        <taxon>Aspergillus</taxon>
        <taxon>Aspergillus subgen. Nidulantes</taxon>
    </lineage>
</organism>
<reference evidence="2 3" key="1">
    <citation type="submission" date="2024-07" db="EMBL/GenBank/DDBJ databases">
        <title>Section-level genome sequencing and comparative genomics of Aspergillus sections Usti and Cavernicolus.</title>
        <authorList>
            <consortium name="Lawrence Berkeley National Laboratory"/>
            <person name="Nybo J.L."/>
            <person name="Vesth T.C."/>
            <person name="Theobald S."/>
            <person name="Frisvad J.C."/>
            <person name="Larsen T.O."/>
            <person name="Kjaerboelling I."/>
            <person name="Rothschild-Mancinelli K."/>
            <person name="Lyhne E.K."/>
            <person name="Kogle M.E."/>
            <person name="Barry K."/>
            <person name="Clum A."/>
            <person name="Na H."/>
            <person name="Ledsgaard L."/>
            <person name="Lin J."/>
            <person name="Lipzen A."/>
            <person name="Kuo A."/>
            <person name="Riley R."/>
            <person name="Mondo S."/>
            <person name="Labutti K."/>
            <person name="Haridas S."/>
            <person name="Pangalinan J."/>
            <person name="Salamov A.A."/>
            <person name="Simmons B.A."/>
            <person name="Magnuson J.K."/>
            <person name="Chen J."/>
            <person name="Drula E."/>
            <person name="Henrissat B."/>
            <person name="Wiebenga A."/>
            <person name="Lubbers R.J."/>
            <person name="Gomes A.C."/>
            <person name="Makela M.R."/>
            <person name="Stajich J."/>
            <person name="Grigoriev I.V."/>
            <person name="Mortensen U.H."/>
            <person name="De Vries R.P."/>
            <person name="Baker S.E."/>
            <person name="Andersen M.R."/>
        </authorList>
    </citation>
    <scope>NUCLEOTIDE SEQUENCE [LARGE SCALE GENOMIC DNA]</scope>
    <source>
        <strain evidence="2 3">CBS 123904</strain>
    </source>
</reference>
<evidence type="ECO:0000313" key="2">
    <source>
        <dbReference type="EMBL" id="KAL2832343.1"/>
    </source>
</evidence>
<evidence type="ECO:0008006" key="4">
    <source>
        <dbReference type="Google" id="ProtNLM"/>
    </source>
</evidence>
<evidence type="ECO:0000256" key="1">
    <source>
        <dbReference type="SAM" id="MobiDB-lite"/>
    </source>
</evidence>
<comment type="caution">
    <text evidence="2">The sequence shown here is derived from an EMBL/GenBank/DDBJ whole genome shotgun (WGS) entry which is preliminary data.</text>
</comment>
<keyword evidence="3" id="KW-1185">Reference proteome</keyword>